<gene>
    <name evidence="2" type="primary">dan_1</name>
    <name evidence="2" type="ORF">MCHUDSM44219_02815</name>
</gene>
<dbReference type="PATRIC" id="fig|1800.3.peg.2821"/>
<dbReference type="EC" id="3.5.1.81" evidence="2"/>
<reference evidence="2 3" key="1">
    <citation type="journal article" date="2015" name="Genome Biol. Evol.">
        <title>Characterization of Three Mycobacterium spp. with Potential Use in Bioremediation by Genome Sequencing and Comparative Genomics.</title>
        <authorList>
            <person name="Das S."/>
            <person name="Pettersson B.M."/>
            <person name="Behra P.R."/>
            <person name="Ramesh M."/>
            <person name="Dasgupta S."/>
            <person name="Bhattacharya A."/>
            <person name="Kirsebom L.A."/>
        </authorList>
    </citation>
    <scope>NUCLEOTIDE SEQUENCE [LARGE SCALE GENOMIC DNA]</scope>
    <source>
        <strain evidence="2 3">DSM 44219</strain>
    </source>
</reference>
<dbReference type="GO" id="GO:0016812">
    <property type="term" value="F:hydrolase activity, acting on carbon-nitrogen (but not peptide) bonds, in cyclic amides"/>
    <property type="evidence" value="ECO:0007669"/>
    <property type="project" value="TreeGrafter"/>
</dbReference>
<keyword evidence="3" id="KW-1185">Reference proteome</keyword>
<dbReference type="Gene3D" id="3.20.20.140">
    <property type="entry name" value="Metal-dependent hydrolases"/>
    <property type="match status" value="2"/>
</dbReference>
<organism evidence="2 3">
    <name type="scientific">Mycolicibacterium chubuense</name>
    <name type="common">Mycobacterium chubuense</name>
    <dbReference type="NCBI Taxonomy" id="1800"/>
    <lineage>
        <taxon>Bacteria</taxon>
        <taxon>Bacillati</taxon>
        <taxon>Actinomycetota</taxon>
        <taxon>Actinomycetes</taxon>
        <taxon>Mycobacteriales</taxon>
        <taxon>Mycobacteriaceae</taxon>
        <taxon>Mycolicibacterium</taxon>
    </lineage>
</organism>
<dbReference type="InterPro" id="IPR032466">
    <property type="entry name" value="Metal_Hydrolase"/>
</dbReference>
<sequence length="579" mass="61551">MTLDLIIRGGTVVDGLGGEPFVADVAVSDGVVVAVGDVRETAAREIDATGLLVTPGFVDLHTHYDGQAIWSDRLTPSSAHGVTTAVMGNCGVGFAPCRPSDHDVLVDVMAGVEDIPGVVMVDGLPWHWETFPEFLDAVDARRRDIDVAAFLPHSPLRVYVMGQRGVDREPATAEDLAMMRKLAAEAVQAGALGFASSRLTLHKSESGHPIPSYDAGYAEIEAIARGVDDAGGGLIQFVPDLMAGDYEPALRTVFDVAADVGLPVTFTLAIGNAGDPFFLDALRMVEKANENVGVGGPQVTAQIFPRPIGLVLGLDLSGNPFVMYPSYQAIADLPLAERVAEMRKPEVRERILTDTPAADGHPLMFAAQAWNYMFPLGDPPDYEPSPSDSIGARARARGVSPAEEAYDRLLDDDGHAMLLVTLANFRDGSLDTVAELIHRDDVVLGLGDGGAHYGMICDASFPTYMLTHWVRDRPTGRLTVAEAVRELTSVPAKVAGLADRGRIAVGYKADLNVIDAAALRLHRPVVVNDLPAGGRRLDQSADGYVATVVSGEVIAENGVPTQARPGKLIRGRRPAPRTA</sequence>
<feature type="domain" description="Amidohydrolase 3" evidence="1">
    <location>
        <begin position="44"/>
        <end position="554"/>
    </location>
</feature>
<dbReference type="PANTHER" id="PTHR11647">
    <property type="entry name" value="HYDRANTOINASE/DIHYDROPYRIMIDINASE FAMILY MEMBER"/>
    <property type="match status" value="1"/>
</dbReference>
<dbReference type="AlphaFoldDB" id="A0A0J6WBD7"/>
<evidence type="ECO:0000259" key="1">
    <source>
        <dbReference type="Pfam" id="PF07969"/>
    </source>
</evidence>
<dbReference type="RefSeq" id="WP_048418798.1">
    <property type="nucleotide sequence ID" value="NZ_JYNX01000036.1"/>
</dbReference>
<keyword evidence="2" id="KW-0378">Hydrolase</keyword>
<dbReference type="Pfam" id="PF07969">
    <property type="entry name" value="Amidohydro_3"/>
    <property type="match status" value="1"/>
</dbReference>
<dbReference type="InterPro" id="IPR050378">
    <property type="entry name" value="Metallo-dep_Hydrolases_sf"/>
</dbReference>
<dbReference type="EMBL" id="JYNX01000036">
    <property type="protein sequence ID" value="KMO79273.1"/>
    <property type="molecule type" value="Genomic_DNA"/>
</dbReference>
<dbReference type="InterPro" id="IPR011059">
    <property type="entry name" value="Metal-dep_hydrolase_composite"/>
</dbReference>
<dbReference type="PANTHER" id="PTHR11647:SF1">
    <property type="entry name" value="COLLAPSIN RESPONSE MEDIATOR PROTEIN"/>
    <property type="match status" value="1"/>
</dbReference>
<evidence type="ECO:0000313" key="2">
    <source>
        <dbReference type="EMBL" id="KMO79273.1"/>
    </source>
</evidence>
<dbReference type="Proteomes" id="UP000036176">
    <property type="component" value="Unassembled WGS sequence"/>
</dbReference>
<dbReference type="SUPFAM" id="SSF51338">
    <property type="entry name" value="Composite domain of metallo-dependent hydrolases"/>
    <property type="match status" value="1"/>
</dbReference>
<comment type="caution">
    <text evidence="2">The sequence shown here is derived from an EMBL/GenBank/DDBJ whole genome shotgun (WGS) entry which is preliminary data.</text>
</comment>
<dbReference type="InterPro" id="IPR013108">
    <property type="entry name" value="Amidohydro_3"/>
</dbReference>
<dbReference type="SUPFAM" id="SSF51556">
    <property type="entry name" value="Metallo-dependent hydrolases"/>
    <property type="match status" value="1"/>
</dbReference>
<dbReference type="GO" id="GO:0005829">
    <property type="term" value="C:cytosol"/>
    <property type="evidence" value="ECO:0007669"/>
    <property type="project" value="TreeGrafter"/>
</dbReference>
<dbReference type="OrthoDB" id="9766983at2"/>
<protein>
    <submittedName>
        <fullName evidence="2">D-aminoacylase</fullName>
        <ecNumber evidence="2">3.5.1.81</ecNumber>
    </submittedName>
</protein>
<dbReference type="GO" id="GO:0047420">
    <property type="term" value="F:N-acyl-D-amino-acid deacylase activity"/>
    <property type="evidence" value="ECO:0007669"/>
    <property type="project" value="UniProtKB-EC"/>
</dbReference>
<name>A0A0J6WBD7_MYCCU</name>
<proteinExistence type="predicted"/>
<evidence type="ECO:0000313" key="3">
    <source>
        <dbReference type="Proteomes" id="UP000036176"/>
    </source>
</evidence>
<accession>A0A0J6WBD7</accession>